<accession>A0ABN1NH25</accession>
<keyword evidence="3" id="KW-1185">Reference proteome</keyword>
<protein>
    <submittedName>
        <fullName evidence="2">Uncharacterized protein</fullName>
    </submittedName>
</protein>
<sequence length="56" mass="6246">MRKGKKGRDEKKKREGRGKEGREDGARVLRPDLRRTAPPAPHAPTDRNRTAGPGTE</sequence>
<gene>
    <name evidence="2" type="ORF">GCM10009549_11610</name>
</gene>
<name>A0ABN1NH25_9ACTN</name>
<feature type="compositionally biased region" description="Basic and acidic residues" evidence="1">
    <location>
        <begin position="7"/>
        <end position="35"/>
    </location>
</feature>
<evidence type="ECO:0000256" key="1">
    <source>
        <dbReference type="SAM" id="MobiDB-lite"/>
    </source>
</evidence>
<proteinExistence type="predicted"/>
<reference evidence="2 3" key="1">
    <citation type="journal article" date="2019" name="Int. J. Syst. Evol. Microbiol.">
        <title>The Global Catalogue of Microorganisms (GCM) 10K type strain sequencing project: providing services to taxonomists for standard genome sequencing and annotation.</title>
        <authorList>
            <consortium name="The Broad Institute Genomics Platform"/>
            <consortium name="The Broad Institute Genome Sequencing Center for Infectious Disease"/>
            <person name="Wu L."/>
            <person name="Ma J."/>
        </authorList>
    </citation>
    <scope>NUCLEOTIDE SEQUENCE [LARGE SCALE GENOMIC DNA]</scope>
    <source>
        <strain evidence="2 3">JCM 10673</strain>
    </source>
</reference>
<evidence type="ECO:0000313" key="2">
    <source>
        <dbReference type="EMBL" id="GAA0906544.1"/>
    </source>
</evidence>
<evidence type="ECO:0000313" key="3">
    <source>
        <dbReference type="Proteomes" id="UP001501005"/>
    </source>
</evidence>
<organism evidence="2 3">
    <name type="scientific">Streptomyces thermoalcalitolerans</name>
    <dbReference type="NCBI Taxonomy" id="65605"/>
    <lineage>
        <taxon>Bacteria</taxon>
        <taxon>Bacillati</taxon>
        <taxon>Actinomycetota</taxon>
        <taxon>Actinomycetes</taxon>
        <taxon>Kitasatosporales</taxon>
        <taxon>Streptomycetaceae</taxon>
        <taxon>Streptomyces</taxon>
    </lineage>
</organism>
<feature type="region of interest" description="Disordered" evidence="1">
    <location>
        <begin position="1"/>
        <end position="56"/>
    </location>
</feature>
<comment type="caution">
    <text evidence="2">The sequence shown here is derived from an EMBL/GenBank/DDBJ whole genome shotgun (WGS) entry which is preliminary data.</text>
</comment>
<dbReference type="Proteomes" id="UP001501005">
    <property type="component" value="Unassembled WGS sequence"/>
</dbReference>
<dbReference type="EMBL" id="BAAAHG010000006">
    <property type="protein sequence ID" value="GAA0906544.1"/>
    <property type="molecule type" value="Genomic_DNA"/>
</dbReference>